<proteinExistence type="predicted"/>
<reference evidence="2" key="2">
    <citation type="submission" date="2023-07" db="EMBL/GenBank/DDBJ databases">
        <authorList>
            <consortium name="Lawrence Berkeley National Laboratory"/>
            <person name="Haridas S."/>
            <person name="Hensen N."/>
            <person name="Bonometti L."/>
            <person name="Westerberg I."/>
            <person name="Brannstrom I.O."/>
            <person name="Guillou S."/>
            <person name="Cros-Aarteil S."/>
            <person name="Calhoun S."/>
            <person name="Kuo A."/>
            <person name="Mondo S."/>
            <person name="Pangilinan J."/>
            <person name="Riley R."/>
            <person name="LaButti K."/>
            <person name="Andreopoulos B."/>
            <person name="Lipzen A."/>
            <person name="Chen C."/>
            <person name="Yanf M."/>
            <person name="Daum C."/>
            <person name="Ng V."/>
            <person name="Clum A."/>
            <person name="Steindorff A."/>
            <person name="Ohm R."/>
            <person name="Martin F."/>
            <person name="Silar P."/>
            <person name="Natvig D."/>
            <person name="Lalanne C."/>
            <person name="Gautier V."/>
            <person name="Ament-velasquez S.L."/>
            <person name="Kruys A."/>
            <person name="Hutchinson M.I."/>
            <person name="Powell A.J."/>
            <person name="Barry K."/>
            <person name="Miller A.N."/>
            <person name="Grigoriev I.V."/>
            <person name="Debuchy R."/>
            <person name="Gladieux P."/>
            <person name="Thoren M.H."/>
            <person name="Johannesson H."/>
        </authorList>
    </citation>
    <scope>NUCLEOTIDE SEQUENCE</scope>
    <source>
        <strain evidence="2">FGSC 1904</strain>
    </source>
</reference>
<sequence length="75" mass="8773">MCLWLASPLFLEFFPLAITFLADFYFFTFTSANNRRDKTEFLPLVNLAPFLIEHIVLKSVYFGTYMDIPMEPAII</sequence>
<name>A0AAE0P9P2_SORBR</name>
<accession>A0AAE0P9P2</accession>
<keyword evidence="1" id="KW-0812">Transmembrane</keyword>
<gene>
    <name evidence="2" type="ORF">B0T20DRAFT_48090</name>
</gene>
<dbReference type="EMBL" id="JAUTDP010000010">
    <property type="protein sequence ID" value="KAK3395893.1"/>
    <property type="molecule type" value="Genomic_DNA"/>
</dbReference>
<keyword evidence="1" id="KW-1133">Transmembrane helix</keyword>
<keyword evidence="3" id="KW-1185">Reference proteome</keyword>
<reference evidence="2" key="1">
    <citation type="journal article" date="2023" name="Mol. Phylogenet. Evol.">
        <title>Genome-scale phylogeny and comparative genomics of the fungal order Sordariales.</title>
        <authorList>
            <person name="Hensen N."/>
            <person name="Bonometti L."/>
            <person name="Westerberg I."/>
            <person name="Brannstrom I.O."/>
            <person name="Guillou S."/>
            <person name="Cros-Aarteil S."/>
            <person name="Calhoun S."/>
            <person name="Haridas S."/>
            <person name="Kuo A."/>
            <person name="Mondo S."/>
            <person name="Pangilinan J."/>
            <person name="Riley R."/>
            <person name="LaButti K."/>
            <person name="Andreopoulos B."/>
            <person name="Lipzen A."/>
            <person name="Chen C."/>
            <person name="Yan M."/>
            <person name="Daum C."/>
            <person name="Ng V."/>
            <person name="Clum A."/>
            <person name="Steindorff A."/>
            <person name="Ohm R.A."/>
            <person name="Martin F."/>
            <person name="Silar P."/>
            <person name="Natvig D.O."/>
            <person name="Lalanne C."/>
            <person name="Gautier V."/>
            <person name="Ament-Velasquez S.L."/>
            <person name="Kruys A."/>
            <person name="Hutchinson M.I."/>
            <person name="Powell A.J."/>
            <person name="Barry K."/>
            <person name="Miller A.N."/>
            <person name="Grigoriev I.V."/>
            <person name="Debuchy R."/>
            <person name="Gladieux P."/>
            <person name="Hiltunen Thoren M."/>
            <person name="Johannesson H."/>
        </authorList>
    </citation>
    <scope>NUCLEOTIDE SEQUENCE</scope>
    <source>
        <strain evidence="2">FGSC 1904</strain>
    </source>
</reference>
<organism evidence="2 3">
    <name type="scientific">Sordaria brevicollis</name>
    <dbReference type="NCBI Taxonomy" id="83679"/>
    <lineage>
        <taxon>Eukaryota</taxon>
        <taxon>Fungi</taxon>
        <taxon>Dikarya</taxon>
        <taxon>Ascomycota</taxon>
        <taxon>Pezizomycotina</taxon>
        <taxon>Sordariomycetes</taxon>
        <taxon>Sordariomycetidae</taxon>
        <taxon>Sordariales</taxon>
        <taxon>Sordariaceae</taxon>
        <taxon>Sordaria</taxon>
    </lineage>
</organism>
<protein>
    <submittedName>
        <fullName evidence="2">Uncharacterized protein</fullName>
    </submittedName>
</protein>
<keyword evidence="1" id="KW-0472">Membrane</keyword>
<evidence type="ECO:0000313" key="3">
    <source>
        <dbReference type="Proteomes" id="UP001281003"/>
    </source>
</evidence>
<dbReference type="AlphaFoldDB" id="A0AAE0P9P2"/>
<comment type="caution">
    <text evidence="2">The sequence shown here is derived from an EMBL/GenBank/DDBJ whole genome shotgun (WGS) entry which is preliminary data.</text>
</comment>
<evidence type="ECO:0000313" key="2">
    <source>
        <dbReference type="EMBL" id="KAK3395893.1"/>
    </source>
</evidence>
<feature type="transmembrane region" description="Helical" evidence="1">
    <location>
        <begin position="6"/>
        <end position="29"/>
    </location>
</feature>
<evidence type="ECO:0000256" key="1">
    <source>
        <dbReference type="SAM" id="Phobius"/>
    </source>
</evidence>
<dbReference type="Proteomes" id="UP001281003">
    <property type="component" value="Unassembled WGS sequence"/>
</dbReference>